<evidence type="ECO:0000313" key="1">
    <source>
        <dbReference type="EMBL" id="ASD63925.1"/>
    </source>
</evidence>
<dbReference type="EMBL" id="CP020946">
    <property type="protein sequence ID" value="ASD63925.1"/>
    <property type="molecule type" value="Genomic_DNA"/>
</dbReference>
<evidence type="ECO:0000313" key="2">
    <source>
        <dbReference type="Proteomes" id="UP000197003"/>
    </source>
</evidence>
<organism evidence="1 2">
    <name type="scientific">Bdellovibrio bacteriovorus</name>
    <dbReference type="NCBI Taxonomy" id="959"/>
    <lineage>
        <taxon>Bacteria</taxon>
        <taxon>Pseudomonadati</taxon>
        <taxon>Bdellovibrionota</taxon>
        <taxon>Bdellovibrionia</taxon>
        <taxon>Bdellovibrionales</taxon>
        <taxon>Pseudobdellovibrionaceae</taxon>
        <taxon>Bdellovibrio</taxon>
    </lineage>
</organism>
<sequence length="208" mass="23713">MFTWRRWRPEAVKVCFANPVQNSKEDYRRSVWKSQDKEQVRRWIEDEFTASRTGIHFVGFEDCVLGDKSKVVINYRPKNALKWLGGTRASASVGVQLIYQSKDFPGASGVVHFFAGGLNKSTVVHEFGHIAGLYHEHDHPHSTCAIGGKTKEGMKWGFGYTEYDADSIMSYCNTRRWDDRGLSAGDLFTLRLMYIDDIDSMTSTGILR</sequence>
<reference evidence="1 2" key="1">
    <citation type="submission" date="2017-04" db="EMBL/GenBank/DDBJ databases">
        <title>Whole genome sequence of Bdellovibrio bacteriovorus strain SSB218315.</title>
        <authorList>
            <person name="Oyedara O."/>
            <person name="Rodriguez-Perez M.A."/>
        </authorList>
    </citation>
    <scope>NUCLEOTIDE SEQUENCE [LARGE SCALE GENOMIC DNA]</scope>
    <source>
        <strain evidence="1 2">SSB218315</strain>
    </source>
</reference>
<dbReference type="AlphaFoldDB" id="A0A1Z3N914"/>
<dbReference type="Gene3D" id="3.40.390.10">
    <property type="entry name" value="Collagenase (Catalytic Domain)"/>
    <property type="match status" value="1"/>
</dbReference>
<dbReference type="InterPro" id="IPR024079">
    <property type="entry name" value="MetalloPept_cat_dom_sf"/>
</dbReference>
<accession>A0A1Z3N914</accession>
<dbReference type="GO" id="GO:0008237">
    <property type="term" value="F:metallopeptidase activity"/>
    <property type="evidence" value="ECO:0007669"/>
    <property type="project" value="InterPro"/>
</dbReference>
<evidence type="ECO:0008006" key="3">
    <source>
        <dbReference type="Google" id="ProtNLM"/>
    </source>
</evidence>
<protein>
    <recommendedName>
        <fullName evidence="3">Peptidase M12A domain-containing protein</fullName>
    </recommendedName>
</protein>
<dbReference type="RefSeq" id="WP_088565427.1">
    <property type="nucleotide sequence ID" value="NZ_CP020946.1"/>
</dbReference>
<gene>
    <name evidence="1" type="ORF">B9G79_10275</name>
</gene>
<dbReference type="OrthoDB" id="9008848at2"/>
<dbReference type="Proteomes" id="UP000197003">
    <property type="component" value="Chromosome"/>
</dbReference>
<name>A0A1Z3N914_BDEBC</name>
<dbReference type="SUPFAM" id="SSF55486">
    <property type="entry name" value="Metalloproteases ('zincins'), catalytic domain"/>
    <property type="match status" value="1"/>
</dbReference>
<proteinExistence type="predicted"/>